<dbReference type="EMBL" id="CM031810">
    <property type="protein sequence ID" value="KAG6663103.1"/>
    <property type="molecule type" value="Genomic_DNA"/>
</dbReference>
<reference evidence="1" key="1">
    <citation type="submission" date="2020-12" db="EMBL/GenBank/DDBJ databases">
        <title>WGS assembly of Carya illinoinensis cv. Pawnee.</title>
        <authorList>
            <person name="Platts A."/>
            <person name="Shu S."/>
            <person name="Wright S."/>
            <person name="Barry K."/>
            <person name="Edger P."/>
            <person name="Pires J.C."/>
            <person name="Schmutz J."/>
        </authorList>
    </citation>
    <scope>NUCLEOTIDE SEQUENCE</scope>
    <source>
        <tissue evidence="1">Leaf</tissue>
    </source>
</reference>
<accession>A0A8T1R9P9</accession>
<dbReference type="Proteomes" id="UP000811609">
    <property type="component" value="Chromosome 2"/>
</dbReference>
<protein>
    <submittedName>
        <fullName evidence="1">Uncharacterized protein</fullName>
    </submittedName>
</protein>
<evidence type="ECO:0000313" key="2">
    <source>
        <dbReference type="Proteomes" id="UP000811609"/>
    </source>
</evidence>
<keyword evidence="2" id="KW-1185">Reference proteome</keyword>
<proteinExistence type="predicted"/>
<name>A0A8T1R9P9_CARIL</name>
<organism evidence="1 2">
    <name type="scientific">Carya illinoinensis</name>
    <name type="common">Pecan</name>
    <dbReference type="NCBI Taxonomy" id="32201"/>
    <lineage>
        <taxon>Eukaryota</taxon>
        <taxon>Viridiplantae</taxon>
        <taxon>Streptophyta</taxon>
        <taxon>Embryophyta</taxon>
        <taxon>Tracheophyta</taxon>
        <taxon>Spermatophyta</taxon>
        <taxon>Magnoliopsida</taxon>
        <taxon>eudicotyledons</taxon>
        <taxon>Gunneridae</taxon>
        <taxon>Pentapetalae</taxon>
        <taxon>rosids</taxon>
        <taxon>fabids</taxon>
        <taxon>Fagales</taxon>
        <taxon>Juglandaceae</taxon>
        <taxon>Carya</taxon>
    </lineage>
</organism>
<gene>
    <name evidence="1" type="ORF">CIPAW_02G002800</name>
</gene>
<dbReference type="AlphaFoldDB" id="A0A8T1R9P9"/>
<comment type="caution">
    <text evidence="1">The sequence shown here is derived from an EMBL/GenBank/DDBJ whole genome shotgun (WGS) entry which is preliminary data.</text>
</comment>
<evidence type="ECO:0000313" key="1">
    <source>
        <dbReference type="EMBL" id="KAG6663103.1"/>
    </source>
</evidence>
<sequence>MKIFIASAIMLHHKSILTQNKPIPSISLRPMSKNNLAENYGVTSTFGSPRSSSAIDMNFHHTPCINAKPMPVCKLVDLLILTHPLSWQLWELATCHKDVHVSFFMERDTTLASIPVSPFTDLEPLAEPAPCTSRFISR</sequence>